<proteinExistence type="predicted"/>
<dbReference type="Proteomes" id="UP000254841">
    <property type="component" value="Unassembled WGS sequence"/>
</dbReference>
<protein>
    <recommendedName>
        <fullName evidence="3">Outer membrane beta-barrel protein</fullName>
    </recommendedName>
</protein>
<dbReference type="OrthoDB" id="5325773at2"/>
<evidence type="ECO:0000313" key="1">
    <source>
        <dbReference type="EMBL" id="STO96329.1"/>
    </source>
</evidence>
<gene>
    <name evidence="1" type="ORF">NCTC12410_00138</name>
</gene>
<sequence length="198" mass="21398">MHTPQKIAKILGLLLMLAIGSSVGLSAREWDSSSRFALGVYANTGASMGGGLELGFPLYQGQILQLRNTISIESKAAKFLQEESFDTNILGFYEKLSLGIFGGGSISSYIGFPYFRPYLFVGAGFGLVNTRTSSFANAPYYWEISGGLGHEFISKSGHGVFFELGGGVARLTQALPDQRADAPLGGMFKVLLGYRYFF</sequence>
<name>A0A377J1V9_9HELI</name>
<evidence type="ECO:0008006" key="3">
    <source>
        <dbReference type="Google" id="ProtNLM"/>
    </source>
</evidence>
<organism evidence="1 2">
    <name type="scientific">Helicobacter canis</name>
    <dbReference type="NCBI Taxonomy" id="29419"/>
    <lineage>
        <taxon>Bacteria</taxon>
        <taxon>Pseudomonadati</taxon>
        <taxon>Campylobacterota</taxon>
        <taxon>Epsilonproteobacteria</taxon>
        <taxon>Campylobacterales</taxon>
        <taxon>Helicobacteraceae</taxon>
        <taxon>Helicobacter</taxon>
    </lineage>
</organism>
<dbReference type="RefSeq" id="WP_115010672.1">
    <property type="nucleotide sequence ID" value="NZ_UGHV01000001.1"/>
</dbReference>
<evidence type="ECO:0000313" key="2">
    <source>
        <dbReference type="Proteomes" id="UP000254841"/>
    </source>
</evidence>
<accession>A0A377J1V9</accession>
<dbReference type="EMBL" id="UGHV01000001">
    <property type="protein sequence ID" value="STO96329.1"/>
    <property type="molecule type" value="Genomic_DNA"/>
</dbReference>
<reference evidence="1 2" key="1">
    <citation type="submission" date="2018-06" db="EMBL/GenBank/DDBJ databases">
        <authorList>
            <consortium name="Pathogen Informatics"/>
            <person name="Doyle S."/>
        </authorList>
    </citation>
    <scope>NUCLEOTIDE SEQUENCE [LARGE SCALE GENOMIC DNA]</scope>
    <source>
        <strain evidence="1 2">NCTC12410</strain>
    </source>
</reference>
<dbReference type="AlphaFoldDB" id="A0A377J1V9"/>